<dbReference type="KEGG" id="cne:CNI00720"/>
<evidence type="ECO:0000313" key="8">
    <source>
        <dbReference type="Proteomes" id="UP000002149"/>
    </source>
</evidence>
<feature type="compositionally biased region" description="Basic and acidic residues" evidence="5">
    <location>
        <begin position="1013"/>
        <end position="1039"/>
    </location>
</feature>
<dbReference type="Gene3D" id="1.10.287.1490">
    <property type="match status" value="1"/>
</dbReference>
<feature type="region of interest" description="Disordered" evidence="5">
    <location>
        <begin position="1080"/>
        <end position="1132"/>
    </location>
</feature>
<dbReference type="AlphaFoldDB" id="Q5KC07"/>
<dbReference type="PaxDb" id="214684-Q5KC07"/>
<dbReference type="GO" id="GO:0000139">
    <property type="term" value="C:Golgi membrane"/>
    <property type="evidence" value="ECO:0007669"/>
    <property type="project" value="InterPro"/>
</dbReference>
<dbReference type="GO" id="GO:0048280">
    <property type="term" value="P:vesicle fusion with Golgi apparatus"/>
    <property type="evidence" value="ECO:0007669"/>
    <property type="project" value="InterPro"/>
</dbReference>
<comment type="subcellular location">
    <subcellularLocation>
        <location evidence="1">Golgi apparatus</location>
    </subcellularLocation>
</comment>
<keyword evidence="3" id="KW-0175">Coiled coil</keyword>
<dbReference type="GO" id="GO:0007165">
    <property type="term" value="P:signal transduction"/>
    <property type="evidence" value="ECO:0007669"/>
    <property type="project" value="UniProtKB-KW"/>
</dbReference>
<dbReference type="PROSITE" id="PS50111">
    <property type="entry name" value="CHEMOTAXIS_TRANSDUC_2"/>
    <property type="match status" value="1"/>
</dbReference>
<dbReference type="InterPro" id="IPR011989">
    <property type="entry name" value="ARM-like"/>
</dbReference>
<dbReference type="PANTHER" id="PTHR10013">
    <property type="entry name" value="GENERAL VESICULAR TRANSPORT FACTOR P115"/>
    <property type="match status" value="1"/>
</dbReference>
<organism evidence="7 8">
    <name type="scientific">Cryptococcus deneoformans (strain JEC21 / ATCC MYA-565)</name>
    <name type="common">Cryptococcus neoformans var. neoformans serotype D</name>
    <dbReference type="NCBI Taxonomy" id="214684"/>
    <lineage>
        <taxon>Eukaryota</taxon>
        <taxon>Fungi</taxon>
        <taxon>Dikarya</taxon>
        <taxon>Basidiomycota</taxon>
        <taxon>Agaricomycotina</taxon>
        <taxon>Tremellomycetes</taxon>
        <taxon>Tremellales</taxon>
        <taxon>Cryptococcaceae</taxon>
        <taxon>Cryptococcus</taxon>
        <taxon>Cryptococcus neoformans species complex</taxon>
    </lineage>
</organism>
<feature type="compositionally biased region" description="Basic and acidic residues" evidence="5">
    <location>
        <begin position="1080"/>
        <end position="1096"/>
    </location>
</feature>
<protein>
    <submittedName>
        <fullName evidence="7">Transporter, putative</fullName>
    </submittedName>
</protein>
<dbReference type="SUPFAM" id="SSF48371">
    <property type="entry name" value="ARM repeat"/>
    <property type="match status" value="1"/>
</dbReference>
<feature type="region of interest" description="Disordered" evidence="5">
    <location>
        <begin position="896"/>
        <end position="1068"/>
    </location>
</feature>
<feature type="compositionally biased region" description="Acidic residues" evidence="5">
    <location>
        <begin position="1121"/>
        <end position="1132"/>
    </location>
</feature>
<evidence type="ECO:0000256" key="3">
    <source>
        <dbReference type="ARBA" id="ARBA00023054"/>
    </source>
</evidence>
<dbReference type="SUPFAM" id="SSF57997">
    <property type="entry name" value="Tropomyosin"/>
    <property type="match status" value="1"/>
</dbReference>
<keyword evidence="8" id="KW-1185">Reference proteome</keyword>
<gene>
    <name evidence="7" type="ordered locus">CNI00720</name>
</gene>
<keyword evidence="4" id="KW-0807">Transducer</keyword>
<dbReference type="InterPro" id="IPR006955">
    <property type="entry name" value="Uso1_p115_C"/>
</dbReference>
<name>Q5KC07_CRYD1</name>
<dbReference type="InterPro" id="IPR004089">
    <property type="entry name" value="MCPsignal_dom"/>
</dbReference>
<dbReference type="PANTHER" id="PTHR10013:SF0">
    <property type="entry name" value="GENERAL VESICULAR TRANSPORT FACTOR P115"/>
    <property type="match status" value="1"/>
</dbReference>
<dbReference type="GO" id="GO:0006888">
    <property type="term" value="P:endoplasmic reticulum to Golgi vesicle-mediated transport"/>
    <property type="evidence" value="ECO:0000318"/>
    <property type="project" value="GO_Central"/>
</dbReference>
<dbReference type="FunCoup" id="Q5KC07">
    <property type="interactions" value="411"/>
</dbReference>
<accession>Q5KC07</accession>
<evidence type="ECO:0000256" key="1">
    <source>
        <dbReference type="ARBA" id="ARBA00004555"/>
    </source>
</evidence>
<dbReference type="RefSeq" id="XP_572809.1">
    <property type="nucleotide sequence ID" value="XM_572809.2"/>
</dbReference>
<dbReference type="InterPro" id="IPR016024">
    <property type="entry name" value="ARM-type_fold"/>
</dbReference>
<evidence type="ECO:0000259" key="6">
    <source>
        <dbReference type="PROSITE" id="PS50111"/>
    </source>
</evidence>
<feature type="compositionally biased region" description="Basic and acidic residues" evidence="5">
    <location>
        <begin position="929"/>
        <end position="1006"/>
    </location>
</feature>
<dbReference type="GO" id="GO:0012507">
    <property type="term" value="C:ER to Golgi transport vesicle membrane"/>
    <property type="evidence" value="ECO:0000318"/>
    <property type="project" value="GO_Central"/>
</dbReference>
<dbReference type="EMBL" id="AE017349">
    <property type="protein sequence ID" value="AAW45502.1"/>
    <property type="molecule type" value="Genomic_DNA"/>
</dbReference>
<dbReference type="FunFam" id="1.25.10.10:FF:000296">
    <property type="entry name" value="Related to transport protein USO1"/>
    <property type="match status" value="1"/>
</dbReference>
<dbReference type="InterPro" id="IPR006953">
    <property type="entry name" value="Vesicle_Uso1_P115_head"/>
</dbReference>
<dbReference type="GO" id="GO:0061025">
    <property type="term" value="P:membrane fusion"/>
    <property type="evidence" value="ECO:0000318"/>
    <property type="project" value="GO_Central"/>
</dbReference>
<dbReference type="GO" id="GO:0005795">
    <property type="term" value="C:Golgi stack"/>
    <property type="evidence" value="ECO:0000318"/>
    <property type="project" value="GO_Central"/>
</dbReference>
<feature type="domain" description="Methyl-accepting transducer" evidence="6">
    <location>
        <begin position="789"/>
        <end position="1032"/>
    </location>
</feature>
<dbReference type="Pfam" id="PF04869">
    <property type="entry name" value="Uso1_p115_head"/>
    <property type="match status" value="1"/>
</dbReference>
<dbReference type="OMA" id="GQETFCN"/>
<dbReference type="Pfam" id="PF04871">
    <property type="entry name" value="Uso1_p115_C"/>
    <property type="match status" value="1"/>
</dbReference>
<dbReference type="GO" id="GO:0048211">
    <property type="term" value="P:Golgi vesicle docking"/>
    <property type="evidence" value="ECO:0000318"/>
    <property type="project" value="GO_Central"/>
</dbReference>
<dbReference type="GO" id="GO:0006886">
    <property type="term" value="P:intracellular protein transport"/>
    <property type="evidence" value="ECO:0000318"/>
    <property type="project" value="GO_Central"/>
</dbReference>
<dbReference type="GO" id="GO:0005783">
    <property type="term" value="C:endoplasmic reticulum"/>
    <property type="evidence" value="ECO:0000318"/>
    <property type="project" value="GO_Central"/>
</dbReference>
<dbReference type="InterPro" id="IPR024095">
    <property type="entry name" value="Vesicle_P115"/>
</dbReference>
<dbReference type="Gene3D" id="1.25.10.10">
    <property type="entry name" value="Leucine-rich Repeat Variant"/>
    <property type="match status" value="1"/>
</dbReference>
<dbReference type="VEuPathDB" id="FungiDB:CNI00720"/>
<feature type="compositionally biased region" description="Low complexity" evidence="5">
    <location>
        <begin position="1040"/>
        <end position="1054"/>
    </location>
</feature>
<feature type="compositionally biased region" description="Low complexity" evidence="5">
    <location>
        <begin position="909"/>
        <end position="923"/>
    </location>
</feature>
<dbReference type="GeneID" id="3259506"/>
<evidence type="ECO:0000256" key="5">
    <source>
        <dbReference type="SAM" id="MobiDB-lite"/>
    </source>
</evidence>
<keyword evidence="2" id="KW-0333">Golgi apparatus</keyword>
<evidence type="ECO:0000256" key="4">
    <source>
        <dbReference type="PROSITE-ProRule" id="PRU00284"/>
    </source>
</evidence>
<dbReference type="HOGENOM" id="CLU_006318_1_0_1"/>
<sequence>MSTQQLTSLFGSRLSSAYNQLRGDLGAPQTATDTIGKLVDKIQTSAAVEDRRTAVLGLKGLSRDWKEDVGRRALPSLIAVLEHDAPFDSEIARATLETLMQLCETVEKPTKDDLGLFFTDAFLEVPKPLHSLVNLISASPSFYPRYFAVQFLIQLTTARPAVAQSYIMSSPPPGIDGILAVLDTKSPSATPSMMGGGAAEMLRNEALLLLPPMLAGNQDLQKIVAFSGAFEKLFQIIDQEGGADGGIVVQDALAAVACLLRFNVSNQNYFRELTLIPQIPRILDFPAPLPADEPTPDEFALQYWSDQKIHNTGLVLGLIRMLVGGPGGGNQNAMVSSGVTRCLLELSLASNAPPSIKSQCLSTLTPILTASSTNQDLLSSLLVSPLLAVQADDEHPGGGFVRVPAKSAVEALVASIIDGDPTTGGKGLKARAAGVNMFEAYLSSNDEGRITILSALVTPIADNLNVDPISNAGSLILSGVLELPHSSITPSFDPYRPLFSCLLLSHLIRNSEHAKKLAREISFPSGDTDLDHDPDSAIETEEDKIPLLQLVVGNLMLASREQTESVNRAARSGGAEATREEEEWTRVMVGYLALLCTWLWDSPKSVKEFLSESNNLQALIQPITQNTSIDPLVQGLSAFLLGVCYEFNREPGEITRATLHPILHSRIGPDQFVSRMARLREDPRFRAVQPDEFELTSLLSSQAPMGEEEEEDMEVWFDWAFVDFWKNHYYTIQRSIAIDPDAPRNVPPADDAETAAIIMSLRSKLKTQTDEVTNLTNKIESLQKEAKGEKGQLIEEVESLSSQVASLSTQLGESVKRTEELEGELNTLKQSYSDLEKTAAAAQSTATELESVKEELKQVKEAHEKASSELSLAKMSAKGREGKFKDLENKVKELEEELGEAVKAKEAAEAQAGAAAGADADAGTGRGDSASKAEEEVRKLEEENKKKEEELKKLGEEAKKRKEEATMKEEEAKKQEEEVKKKEEEWNTKQREWEAQVKAREDRVKQLEQNSKSSEEKAKSAEEKTATLESKIKELEEKLATAASASTAAPAETAGGSNKQAKKRAAELDAKVKELEASLVEEKTKREEEAKEHEDLLVLLDELTGKRTRDKRLMKEKGLEVSEDEEGEDEEE</sequence>
<evidence type="ECO:0000256" key="2">
    <source>
        <dbReference type="ARBA" id="ARBA00023034"/>
    </source>
</evidence>
<dbReference type="InParanoid" id="Q5KC07"/>
<reference evidence="7 8" key="1">
    <citation type="journal article" date="2005" name="Science">
        <title>The genome of the basidiomycetous yeast and human pathogen Cryptococcus neoformans.</title>
        <authorList>
            <person name="Loftus B.J."/>
            <person name="Fung E."/>
            <person name="Roncaglia P."/>
            <person name="Rowley D."/>
            <person name="Amedeo P."/>
            <person name="Bruno D."/>
            <person name="Vamathevan J."/>
            <person name="Miranda M."/>
            <person name="Anderson I.J."/>
            <person name="Fraser J.A."/>
            <person name="Allen J.E."/>
            <person name="Bosdet I.E."/>
            <person name="Brent M.R."/>
            <person name="Chiu R."/>
            <person name="Doering T.L."/>
            <person name="Donlin M.J."/>
            <person name="D'Souza C.A."/>
            <person name="Fox D.S."/>
            <person name="Grinberg V."/>
            <person name="Fu J."/>
            <person name="Fukushima M."/>
            <person name="Haas B.J."/>
            <person name="Huang J.C."/>
            <person name="Janbon G."/>
            <person name="Jones S.J."/>
            <person name="Koo H.L."/>
            <person name="Krzywinski M.I."/>
            <person name="Kwon-Chung J.K."/>
            <person name="Lengeler K.B."/>
            <person name="Maiti R."/>
            <person name="Marra M.A."/>
            <person name="Marra R.E."/>
            <person name="Mathewson C.A."/>
            <person name="Mitchell T.G."/>
            <person name="Pertea M."/>
            <person name="Riggs F.R."/>
            <person name="Salzberg S.L."/>
            <person name="Schein J.E."/>
            <person name="Shvartsbeyn A."/>
            <person name="Shin H."/>
            <person name="Shumway M."/>
            <person name="Specht C.A."/>
            <person name="Suh B.B."/>
            <person name="Tenney A."/>
            <person name="Utterback T.R."/>
            <person name="Wickes B.L."/>
            <person name="Wortman J.R."/>
            <person name="Wye N.H."/>
            <person name="Kronstad J.W."/>
            <person name="Lodge J.K."/>
            <person name="Heitman J."/>
            <person name="Davis R.W."/>
            <person name="Fraser C.M."/>
            <person name="Hyman R.W."/>
        </authorList>
    </citation>
    <scope>NUCLEOTIDE SEQUENCE [LARGE SCALE GENOMIC DNA]</scope>
    <source>
        <strain evidence="8">JEC21 / ATCC MYA-565</strain>
    </source>
</reference>
<dbReference type="eggNOG" id="KOG0946">
    <property type="taxonomic scope" value="Eukaryota"/>
</dbReference>
<dbReference type="STRING" id="214684.Q5KC07"/>
<dbReference type="Proteomes" id="UP000002149">
    <property type="component" value="Chromosome 9"/>
</dbReference>
<proteinExistence type="predicted"/>
<evidence type="ECO:0000313" key="7">
    <source>
        <dbReference type="EMBL" id="AAW45502.1"/>
    </source>
</evidence>
<dbReference type="OrthoDB" id="198977at2759"/>
<feature type="compositionally biased region" description="Basic and acidic residues" evidence="5">
    <location>
        <begin position="1103"/>
        <end position="1120"/>
    </location>
</feature>